<comment type="caution">
    <text evidence="2">The sequence shown here is derived from an EMBL/GenBank/DDBJ whole genome shotgun (WGS) entry which is preliminary data.</text>
</comment>
<reference evidence="3" key="1">
    <citation type="submission" date="2019-02" db="EMBL/GenBank/DDBJ databases">
        <title>Draft genome sequence of Muricauda sp. 176CP4-71.</title>
        <authorList>
            <person name="Park J.-S."/>
        </authorList>
    </citation>
    <scope>NUCLEOTIDE SEQUENCE [LARGE SCALE GENOMIC DNA]</scope>
    <source>
        <strain evidence="3">176GS2-150</strain>
    </source>
</reference>
<protein>
    <submittedName>
        <fullName evidence="2">Peptidase S41</fullName>
    </submittedName>
</protein>
<name>A0ABY1WRL8_9GAMM</name>
<dbReference type="Proteomes" id="UP000292544">
    <property type="component" value="Unassembled WGS sequence"/>
</dbReference>
<accession>A0ABY1WRL8</accession>
<dbReference type="PANTHER" id="PTHR32060">
    <property type="entry name" value="TAIL-SPECIFIC PROTEASE"/>
    <property type="match status" value="1"/>
</dbReference>
<sequence>MMNKPLFFTLLSALWLFGCHPDHLDLLPPLEDPSLMEKKLTVEQMHQDIDAFVTGVLERHPELDAYADMGSLKAAVKEAKAEITQPLLRTDFYRIAGRLNHHLNDGHSFLIWPYQEYKQLKEDGHNPFPFDVVISQQGVIYLKYDYQNGKHKLAAGSQILTINGVPASSIVSTLQQYSGGESRRLREQVVAKRFALSLWAVFGFIDSFELELDGRSASLAITQVAITKDQSWQRVSADSNEQQGEHYYKQLQAGVGLLYLAHFDIEPNEFEDFIDGAFAEIKRDEIHSLIIDIRDNPGGNTDTVTYLSRYLADKPFRLVSSVREKLNRDNRGWFNYKGEVGELITTQWQEWETPIETEQRFKGEVYLLVGPITYSAAIVLATTLKDHQFATLVGEKTGGFANQTAQGNLFNLPHSKLRAYVTTRTLIRPNGDIERRSVEPHHVVNRSVDDIKKQRDAGIARALTLIEEKQANDA</sequence>
<evidence type="ECO:0000259" key="1">
    <source>
        <dbReference type="SMART" id="SM00245"/>
    </source>
</evidence>
<dbReference type="SMART" id="SM00245">
    <property type="entry name" value="TSPc"/>
    <property type="match status" value="1"/>
</dbReference>
<feature type="domain" description="Tail specific protease" evidence="1">
    <location>
        <begin position="214"/>
        <end position="445"/>
    </location>
</feature>
<dbReference type="PROSITE" id="PS51257">
    <property type="entry name" value="PROKAR_LIPOPROTEIN"/>
    <property type="match status" value="1"/>
</dbReference>
<dbReference type="EMBL" id="SHLY01000002">
    <property type="protein sequence ID" value="TAA47270.1"/>
    <property type="molecule type" value="Genomic_DNA"/>
</dbReference>
<organism evidence="2 3">
    <name type="scientific">Corallincola spongiicola</name>
    <dbReference type="NCBI Taxonomy" id="2520508"/>
    <lineage>
        <taxon>Bacteria</taxon>
        <taxon>Pseudomonadati</taxon>
        <taxon>Pseudomonadota</taxon>
        <taxon>Gammaproteobacteria</taxon>
        <taxon>Alteromonadales</taxon>
        <taxon>Psychromonadaceae</taxon>
        <taxon>Corallincola</taxon>
    </lineage>
</organism>
<proteinExistence type="predicted"/>
<dbReference type="Pfam" id="PF03572">
    <property type="entry name" value="Peptidase_S41"/>
    <property type="match status" value="1"/>
</dbReference>
<dbReference type="InterPro" id="IPR005151">
    <property type="entry name" value="Tail-specific_protease"/>
</dbReference>
<evidence type="ECO:0000313" key="3">
    <source>
        <dbReference type="Proteomes" id="UP000292544"/>
    </source>
</evidence>
<dbReference type="PANTHER" id="PTHR32060:SF30">
    <property type="entry name" value="CARBOXY-TERMINAL PROCESSING PROTEASE CTPA"/>
    <property type="match status" value="1"/>
</dbReference>
<keyword evidence="3" id="KW-1185">Reference proteome</keyword>
<dbReference type="SUPFAM" id="SSF52096">
    <property type="entry name" value="ClpP/crotonase"/>
    <property type="match status" value="1"/>
</dbReference>
<evidence type="ECO:0000313" key="2">
    <source>
        <dbReference type="EMBL" id="TAA47270.1"/>
    </source>
</evidence>
<dbReference type="Gene3D" id="3.90.226.10">
    <property type="entry name" value="2-enoyl-CoA Hydratase, Chain A, domain 1"/>
    <property type="match status" value="1"/>
</dbReference>
<gene>
    <name evidence="2" type="ORF">EXY25_08525</name>
</gene>
<dbReference type="InterPro" id="IPR029045">
    <property type="entry name" value="ClpP/crotonase-like_dom_sf"/>
</dbReference>